<comment type="caution">
    <text evidence="1">The sequence shown here is derived from an EMBL/GenBank/DDBJ whole genome shotgun (WGS) entry which is preliminary data.</text>
</comment>
<organism evidence="1 2">
    <name type="scientific">Methylomonas methanica</name>
    <dbReference type="NCBI Taxonomy" id="421"/>
    <lineage>
        <taxon>Bacteria</taxon>
        <taxon>Pseudomonadati</taxon>
        <taxon>Pseudomonadota</taxon>
        <taxon>Gammaproteobacteria</taxon>
        <taxon>Methylococcales</taxon>
        <taxon>Methylococcaceae</taxon>
        <taxon>Methylomonas</taxon>
    </lineage>
</organism>
<name>A0A177MZA4_METMH</name>
<reference evidence="1 2" key="1">
    <citation type="submission" date="2016-03" db="EMBL/GenBank/DDBJ databases">
        <authorList>
            <person name="Ploux O."/>
        </authorList>
    </citation>
    <scope>NUCLEOTIDE SEQUENCE [LARGE SCALE GENOMIC DNA]</scope>
    <source>
        <strain evidence="1 2">R-45363</strain>
    </source>
</reference>
<dbReference type="EMBL" id="LUUG01000010">
    <property type="protein sequence ID" value="OAI10300.1"/>
    <property type="molecule type" value="Genomic_DNA"/>
</dbReference>
<dbReference type="AlphaFoldDB" id="A0A177MZA4"/>
<accession>A0A177MZA4</accession>
<evidence type="ECO:0008006" key="3">
    <source>
        <dbReference type="Google" id="ProtNLM"/>
    </source>
</evidence>
<sequence length="91" mass="10596">MTKLNLDAFEQDIIDSVENDEWRSKGNIQERLVELQGFLKHEKKKSVSIRLSENDLYALKKKGLENGVPYQNIIQILVHQYTSNKIHLDVS</sequence>
<dbReference type="OrthoDB" id="5297245at2"/>
<evidence type="ECO:0000313" key="2">
    <source>
        <dbReference type="Proteomes" id="UP000078090"/>
    </source>
</evidence>
<protein>
    <recommendedName>
        <fullName evidence="3">Antitoxin</fullName>
    </recommendedName>
</protein>
<proteinExistence type="predicted"/>
<evidence type="ECO:0000313" key="1">
    <source>
        <dbReference type="EMBL" id="OAI10300.1"/>
    </source>
</evidence>
<gene>
    <name evidence="1" type="ORF">A1332_23945</name>
</gene>
<dbReference type="Proteomes" id="UP000078090">
    <property type="component" value="Unassembled WGS sequence"/>
</dbReference>